<evidence type="ECO:0000313" key="3">
    <source>
        <dbReference type="Proteomes" id="UP000007963"/>
    </source>
</evidence>
<dbReference type="RefSeq" id="XP_001217263.1">
    <property type="nucleotide sequence ID" value="XM_001217262.1"/>
</dbReference>
<dbReference type="VEuPathDB" id="FungiDB:ATEG_08677"/>
<proteinExistence type="predicted"/>
<reference evidence="3" key="1">
    <citation type="submission" date="2005-09" db="EMBL/GenBank/DDBJ databases">
        <title>Annotation of the Aspergillus terreus NIH2624 genome.</title>
        <authorList>
            <person name="Birren B.W."/>
            <person name="Lander E.S."/>
            <person name="Galagan J.E."/>
            <person name="Nusbaum C."/>
            <person name="Devon K."/>
            <person name="Henn M."/>
            <person name="Ma L.-J."/>
            <person name="Jaffe D.B."/>
            <person name="Butler J."/>
            <person name="Alvarez P."/>
            <person name="Gnerre S."/>
            <person name="Grabherr M."/>
            <person name="Kleber M."/>
            <person name="Mauceli E.W."/>
            <person name="Brockman W."/>
            <person name="Rounsley S."/>
            <person name="Young S.K."/>
            <person name="LaButti K."/>
            <person name="Pushparaj V."/>
            <person name="DeCaprio D."/>
            <person name="Crawford M."/>
            <person name="Koehrsen M."/>
            <person name="Engels R."/>
            <person name="Montgomery P."/>
            <person name="Pearson M."/>
            <person name="Howarth C."/>
            <person name="Larson L."/>
            <person name="Luoma S."/>
            <person name="White J."/>
            <person name="Alvarado L."/>
            <person name="Kodira C.D."/>
            <person name="Zeng Q."/>
            <person name="Oleary S."/>
            <person name="Yandava C."/>
            <person name="Denning D.W."/>
            <person name="Nierman W.C."/>
            <person name="Milne T."/>
            <person name="Madden K."/>
        </authorList>
    </citation>
    <scope>NUCLEOTIDE SEQUENCE [LARGE SCALE GENOMIC DNA]</scope>
    <source>
        <strain evidence="3">NIH 2624 / FGSC A1156</strain>
    </source>
</reference>
<gene>
    <name evidence="2" type="ORF">ATEG_08677</name>
</gene>
<evidence type="ECO:0000256" key="1">
    <source>
        <dbReference type="SAM" id="SignalP"/>
    </source>
</evidence>
<organism evidence="2 3">
    <name type="scientific">Aspergillus terreus (strain NIH 2624 / FGSC A1156)</name>
    <dbReference type="NCBI Taxonomy" id="341663"/>
    <lineage>
        <taxon>Eukaryota</taxon>
        <taxon>Fungi</taxon>
        <taxon>Dikarya</taxon>
        <taxon>Ascomycota</taxon>
        <taxon>Pezizomycotina</taxon>
        <taxon>Eurotiomycetes</taxon>
        <taxon>Eurotiomycetidae</taxon>
        <taxon>Eurotiales</taxon>
        <taxon>Aspergillaceae</taxon>
        <taxon>Aspergillus</taxon>
        <taxon>Aspergillus subgen. Circumdati</taxon>
    </lineage>
</organism>
<dbReference type="OrthoDB" id="4602046at2759"/>
<dbReference type="AlphaFoldDB" id="Q0CCA7"/>
<protein>
    <submittedName>
        <fullName evidence="2">Uncharacterized protein</fullName>
    </submittedName>
</protein>
<keyword evidence="1" id="KW-0732">Signal</keyword>
<name>Q0CCA7_ASPTN</name>
<sequence>MHFSEIITSTLLFSLSSVAVAAPSPTPLEGRIAELERRTEKMVARAGWTCAFGGNEACQVNVHVEDVPRGFDIADDVFSALLRDMLVDTVPVMMDMGVGRQRGPDEEIQGGVLIVILSLLLFCS</sequence>
<dbReference type="EMBL" id="CH476606">
    <property type="protein sequence ID" value="EAU30809.1"/>
    <property type="molecule type" value="Genomic_DNA"/>
</dbReference>
<dbReference type="Proteomes" id="UP000007963">
    <property type="component" value="Unassembled WGS sequence"/>
</dbReference>
<accession>Q0CCA7</accession>
<feature type="chain" id="PRO_5004170140" evidence="1">
    <location>
        <begin position="22"/>
        <end position="124"/>
    </location>
</feature>
<dbReference type="HOGENOM" id="CLU_2003441_0_0_1"/>
<feature type="signal peptide" evidence="1">
    <location>
        <begin position="1"/>
        <end position="21"/>
    </location>
</feature>
<dbReference type="GeneID" id="4323140"/>
<evidence type="ECO:0000313" key="2">
    <source>
        <dbReference type="EMBL" id="EAU30809.1"/>
    </source>
</evidence>